<sequence>METDGPPVESQAVAVRTTSAAPASRAAVRRVRRVVADMAVSYVFYVFWSSVRCRPDVLSTGEITPQAVNRVNRHLRNLSVHV</sequence>
<reference evidence="2" key="1">
    <citation type="journal article" date="2019" name="Int. J. Syst. Evol. Microbiol.">
        <title>The Global Catalogue of Microorganisms (GCM) 10K type strain sequencing project: providing services to taxonomists for standard genome sequencing and annotation.</title>
        <authorList>
            <consortium name="The Broad Institute Genomics Platform"/>
            <consortium name="The Broad Institute Genome Sequencing Center for Infectious Disease"/>
            <person name="Wu L."/>
            <person name="Ma J."/>
        </authorList>
    </citation>
    <scope>NUCLEOTIDE SEQUENCE [LARGE SCALE GENOMIC DNA]</scope>
    <source>
        <strain evidence="2">JCM 12393</strain>
    </source>
</reference>
<accession>A0ABN1YGQ9</accession>
<dbReference type="Proteomes" id="UP001499863">
    <property type="component" value="Unassembled WGS sequence"/>
</dbReference>
<evidence type="ECO:0000313" key="1">
    <source>
        <dbReference type="EMBL" id="GAA1412845.1"/>
    </source>
</evidence>
<protein>
    <submittedName>
        <fullName evidence="1">Uncharacterized protein</fullName>
    </submittedName>
</protein>
<keyword evidence="2" id="KW-1185">Reference proteome</keyword>
<dbReference type="EMBL" id="BAAAKJ010000440">
    <property type="protein sequence ID" value="GAA1412845.1"/>
    <property type="molecule type" value="Genomic_DNA"/>
</dbReference>
<name>A0ABN1YGQ9_9ACTN</name>
<comment type="caution">
    <text evidence="1">The sequence shown here is derived from an EMBL/GenBank/DDBJ whole genome shotgun (WGS) entry which is preliminary data.</text>
</comment>
<organism evidence="1 2">
    <name type="scientific">Kitasatospora putterlickiae</name>
    <dbReference type="NCBI Taxonomy" id="221725"/>
    <lineage>
        <taxon>Bacteria</taxon>
        <taxon>Bacillati</taxon>
        <taxon>Actinomycetota</taxon>
        <taxon>Actinomycetes</taxon>
        <taxon>Kitasatosporales</taxon>
        <taxon>Streptomycetaceae</taxon>
        <taxon>Kitasatospora</taxon>
    </lineage>
</organism>
<gene>
    <name evidence="1" type="ORF">GCM10009639_65430</name>
</gene>
<evidence type="ECO:0000313" key="2">
    <source>
        <dbReference type="Proteomes" id="UP001499863"/>
    </source>
</evidence>
<proteinExistence type="predicted"/>